<evidence type="ECO:0000259" key="21">
    <source>
        <dbReference type="SMART" id="SM00079"/>
    </source>
</evidence>
<reference evidence="23 24" key="1">
    <citation type="submission" date="2024-04" db="EMBL/GenBank/DDBJ databases">
        <authorList>
            <person name="Rising A."/>
            <person name="Reimegard J."/>
            <person name="Sonavane S."/>
            <person name="Akerstrom W."/>
            <person name="Nylinder S."/>
            <person name="Hedman E."/>
            <person name="Kallberg Y."/>
        </authorList>
    </citation>
    <scope>NUCLEOTIDE SEQUENCE [LARGE SCALE GENOMIC DNA]</scope>
</reference>
<evidence type="ECO:0000256" key="5">
    <source>
        <dbReference type="ARBA" id="ARBA00022692"/>
    </source>
</evidence>
<dbReference type="GO" id="GO:0045211">
    <property type="term" value="C:postsynaptic membrane"/>
    <property type="evidence" value="ECO:0007669"/>
    <property type="project" value="UniProtKB-SubCell"/>
</dbReference>
<comment type="caution">
    <text evidence="23">The sequence shown here is derived from an EMBL/GenBank/DDBJ whole genome shotgun (WGS) entry which is preliminary data.</text>
</comment>
<keyword evidence="8" id="KW-0406">Ion transport</keyword>
<dbReference type="SUPFAM" id="SSF53850">
    <property type="entry name" value="Periplasmic binding protein-like II"/>
    <property type="match status" value="1"/>
</dbReference>
<name>A0AAV2AGH8_9ARAC</name>
<keyword evidence="14" id="KW-0407">Ion channel</keyword>
<keyword evidence="10" id="KW-0675">Receptor</keyword>
<dbReference type="InterPro" id="IPR028082">
    <property type="entry name" value="Peripla_BP_I"/>
</dbReference>
<dbReference type="InterPro" id="IPR001508">
    <property type="entry name" value="Iono_Glu_rcpt_met"/>
</dbReference>
<evidence type="ECO:0000259" key="22">
    <source>
        <dbReference type="SMART" id="SM00918"/>
    </source>
</evidence>
<organism evidence="23 24">
    <name type="scientific">Larinioides sclopetarius</name>
    <dbReference type="NCBI Taxonomy" id="280406"/>
    <lineage>
        <taxon>Eukaryota</taxon>
        <taxon>Metazoa</taxon>
        <taxon>Ecdysozoa</taxon>
        <taxon>Arthropoda</taxon>
        <taxon>Chelicerata</taxon>
        <taxon>Arachnida</taxon>
        <taxon>Araneae</taxon>
        <taxon>Araneomorphae</taxon>
        <taxon>Entelegynae</taxon>
        <taxon>Araneoidea</taxon>
        <taxon>Araneidae</taxon>
        <taxon>Larinioides</taxon>
    </lineage>
</organism>
<dbReference type="InterPro" id="IPR019594">
    <property type="entry name" value="Glu/Gly-bd"/>
</dbReference>
<evidence type="ECO:0000313" key="23">
    <source>
        <dbReference type="EMBL" id="CAL1283017.1"/>
    </source>
</evidence>
<evidence type="ECO:0000313" key="24">
    <source>
        <dbReference type="Proteomes" id="UP001497382"/>
    </source>
</evidence>
<proteinExistence type="inferred from homology"/>
<dbReference type="InterPro" id="IPR015683">
    <property type="entry name" value="Ionotropic_Glu_rcpt"/>
</dbReference>
<evidence type="ECO:0000256" key="8">
    <source>
        <dbReference type="ARBA" id="ARBA00023065"/>
    </source>
</evidence>
<dbReference type="InterPro" id="IPR001320">
    <property type="entry name" value="Iontro_rcpt_C"/>
</dbReference>
<dbReference type="FunFam" id="3.40.190.10:FF:000157">
    <property type="entry name" value="Glutamate receptor ionotropic, NMDA 2B"/>
    <property type="match status" value="1"/>
</dbReference>
<dbReference type="Gene3D" id="3.40.190.10">
    <property type="entry name" value="Periplasmic binding protein-like II"/>
    <property type="match status" value="3"/>
</dbReference>
<dbReference type="SUPFAM" id="SSF53822">
    <property type="entry name" value="Periplasmic binding protein-like I"/>
    <property type="match status" value="1"/>
</dbReference>
<evidence type="ECO:0000256" key="20">
    <source>
        <dbReference type="SAM" id="SignalP"/>
    </source>
</evidence>
<dbReference type="InterPro" id="IPR001828">
    <property type="entry name" value="ANF_lig-bd_rcpt"/>
</dbReference>
<dbReference type="AlphaFoldDB" id="A0AAV2AGH8"/>
<evidence type="ECO:0008006" key="25">
    <source>
        <dbReference type="Google" id="ProtNLM"/>
    </source>
</evidence>
<feature type="transmembrane region" description="Helical" evidence="19">
    <location>
        <begin position="681"/>
        <end position="702"/>
    </location>
</feature>
<evidence type="ECO:0000256" key="18">
    <source>
        <dbReference type="PIRSR" id="PIRSR601508-3"/>
    </source>
</evidence>
<evidence type="ECO:0000256" key="14">
    <source>
        <dbReference type="ARBA" id="ARBA00023303"/>
    </source>
</evidence>
<keyword evidence="12" id="KW-0628">Postsynaptic cell membrane</keyword>
<dbReference type="Proteomes" id="UP001497382">
    <property type="component" value="Unassembled WGS sequence"/>
</dbReference>
<keyword evidence="9 19" id="KW-0472">Membrane</keyword>
<feature type="chain" id="PRO_5043516830" description="Glutamate receptor ionotropic, NMDA 2B" evidence="20">
    <location>
        <begin position="23"/>
        <end position="1036"/>
    </location>
</feature>
<dbReference type="SMART" id="SM00079">
    <property type="entry name" value="PBPe"/>
    <property type="match status" value="1"/>
</dbReference>
<keyword evidence="4" id="KW-1003">Cell membrane</keyword>
<evidence type="ECO:0000256" key="4">
    <source>
        <dbReference type="ARBA" id="ARBA00022475"/>
    </source>
</evidence>
<feature type="transmembrane region" description="Helical" evidence="19">
    <location>
        <begin position="650"/>
        <end position="669"/>
    </location>
</feature>
<feature type="site" description="Crucial to convey clamshell closure to channel opening" evidence="17">
    <location>
        <position position="710"/>
    </location>
</feature>
<evidence type="ECO:0000256" key="17">
    <source>
        <dbReference type="PIRSR" id="PIRSR601508-2"/>
    </source>
</evidence>
<feature type="binding site" evidence="16">
    <location>
        <position position="738"/>
    </location>
    <ligand>
        <name>L-glutamate</name>
        <dbReference type="ChEBI" id="CHEBI:29985"/>
    </ligand>
</feature>
<evidence type="ECO:0000256" key="15">
    <source>
        <dbReference type="ARBA" id="ARBA00034100"/>
    </source>
</evidence>
<keyword evidence="6 19" id="KW-1133">Transmembrane helix</keyword>
<feature type="transmembrane region" description="Helical" evidence="19">
    <location>
        <begin position="864"/>
        <end position="889"/>
    </location>
</feature>
<evidence type="ECO:0000256" key="13">
    <source>
        <dbReference type="ARBA" id="ARBA00023286"/>
    </source>
</evidence>
<feature type="signal peptide" evidence="20">
    <location>
        <begin position="1"/>
        <end position="22"/>
    </location>
</feature>
<keyword evidence="20" id="KW-0732">Signal</keyword>
<feature type="domain" description="Ionotropic glutamate receptor L-glutamate and glycine-binding" evidence="22">
    <location>
        <begin position="494"/>
        <end position="553"/>
    </location>
</feature>
<gene>
    <name evidence="23" type="ORF">LARSCL_LOCUS12351</name>
</gene>
<accession>A0AAV2AGH8</accession>
<evidence type="ECO:0000256" key="16">
    <source>
        <dbReference type="PIRSR" id="PIRSR601508-1"/>
    </source>
</evidence>
<dbReference type="Pfam" id="PF00060">
    <property type="entry name" value="Lig_chan"/>
    <property type="match status" value="1"/>
</dbReference>
<sequence>MSSKTHLQKIVLLIPITTLLFALLPSCSNKQTNGLLLSSQRPKNIHLGAILPKTSLLTTQRMFYKRLQDATEAINRNKYYDFNFTKNYRIALGPWLMMHLSASPLEILTTLCNQLLTENVVTILYLTNSEVYGTNAASVQYLLQLTGYLGIPVISWNVDNVGLEQFQRVAESKILQLAPSVEHQAEAMLSILRRYSWHSFAVITTQIGGHEDFVRAIRDLMQKTLYHDFKFTIVKIVTLKESERVAIRSEMEDLADSEARIILLFASRQEAFEIMGAARDLGLTGKHYVWIAAQSVIGTQLDTPPGHFPPGMLGVYFNTTINRLYDELERSVTVFAHGLELYFNDHRHPNGNLLPNLTCNGTGQTRWNKGDLLFKYLRNVTASVKQGPSISFNMDGSLKYVDLQILNLNNKGVWEKIGVWTDTGLDIKDIVWPGDSPVPPPGVPEKFNLKVTFLDEPPFVNVLPPDNETGECKTSRSVRCRIAPEHKLIGINHSIAIRNPNFYQCCSGFCIDLLQKFAQDLKFSYDLYRVEDGTWGVLSQNGTWNGLIAELLNQKAEIVVTSIKINSERQTAVDFTVPFLETGIAIVVAKRTGIISPKAFLEPFDTISWLMILLISIQGAALAIFCFEWLSPYGYDMKMLPPRDHKFSLFRTYWLVWAILFGAAVNVDCPRGYTARFMSNVWAMFAVVFLAIYTANLAAFMITREEYYDLSGIDDKRLTNPYMTDPPFRFGTIPNGNTEAVLKRNKHRLYTWMRKFNRSSVQLGVEAVKRGELDAFIYDATVLEYLAGQDNECRLLTVGTWYAMTGYGFALQKKSKYLSMFNRAMIQYRENGDLERLQRFWLQGACKPTRNKRNVSKPLDVNQFMSAFLLLGCGVLFTILVLLLEHIYFKYIRKHLAKKDTGDCFTLISLSMGKSLSFRGAVYEATDLIKHHRCKDPVCDTQLWKTRHELDMANMKIRQLEASIQAALMSPTLQESWSPDYAKPRDLTQNLIVSNEPRISNFSLPPGYRTHPLHPYGPHYVKNFNNMEIAEIETVL</sequence>
<feature type="disulfide bond" evidence="18">
    <location>
        <begin position="793"/>
        <end position="846"/>
    </location>
</feature>
<keyword evidence="24" id="KW-1185">Reference proteome</keyword>
<dbReference type="PRINTS" id="PR00177">
    <property type="entry name" value="NMDARECEPTOR"/>
</dbReference>
<keyword evidence="7" id="KW-0770">Synapse</keyword>
<feature type="site" description="Interaction with the cone snail toxin Con-ikot-ikot" evidence="17">
    <location>
        <position position="743"/>
    </location>
</feature>
<evidence type="ECO:0000256" key="2">
    <source>
        <dbReference type="ARBA" id="ARBA00008685"/>
    </source>
</evidence>
<evidence type="ECO:0000256" key="6">
    <source>
        <dbReference type="ARBA" id="ARBA00022989"/>
    </source>
</evidence>
<evidence type="ECO:0000256" key="11">
    <source>
        <dbReference type="ARBA" id="ARBA00023180"/>
    </source>
</evidence>
<comment type="similarity">
    <text evidence="2">Belongs to the glutamate-gated ion channel (TC 1.A.10.1) family.</text>
</comment>
<dbReference type="Gene3D" id="3.40.50.2300">
    <property type="match status" value="2"/>
</dbReference>
<keyword evidence="18" id="KW-1015">Disulfide bond</keyword>
<dbReference type="EMBL" id="CAXIEN010000162">
    <property type="protein sequence ID" value="CAL1283017.1"/>
    <property type="molecule type" value="Genomic_DNA"/>
</dbReference>
<dbReference type="FunFam" id="3.40.190.10:FF:000155">
    <property type="entry name" value="Glutamate receptor ionotropic, NMDA 2B"/>
    <property type="match status" value="1"/>
</dbReference>
<feature type="binding site" evidence="16">
    <location>
        <position position="779"/>
    </location>
    <ligand>
        <name>L-glutamate</name>
        <dbReference type="ChEBI" id="CHEBI:29985"/>
    </ligand>
</feature>
<keyword evidence="13" id="KW-1071">Ligand-gated ion channel</keyword>
<keyword evidence="3" id="KW-0813">Transport</keyword>
<comment type="subcellular location">
    <subcellularLocation>
        <location evidence="1">Cell membrane</location>
        <topology evidence="1">Multi-pass membrane protein</topology>
    </subcellularLocation>
    <subcellularLocation>
        <location evidence="15">Postsynaptic cell membrane</location>
    </subcellularLocation>
</comment>
<dbReference type="SMART" id="SM00918">
    <property type="entry name" value="Lig_chan-Glu_bd"/>
    <property type="match status" value="1"/>
</dbReference>
<dbReference type="FunFam" id="1.10.287.70:FF:000199">
    <property type="entry name" value="Glutamate receptor ionotropic, NMDA 2B"/>
    <property type="match status" value="1"/>
</dbReference>
<dbReference type="PANTHER" id="PTHR18966">
    <property type="entry name" value="IONOTROPIC GLUTAMATE RECEPTOR"/>
    <property type="match status" value="1"/>
</dbReference>
<feature type="domain" description="Ionotropic glutamate receptor C-terminal" evidence="21">
    <location>
        <begin position="496"/>
        <end position="844"/>
    </location>
</feature>
<dbReference type="Pfam" id="PF01094">
    <property type="entry name" value="ANF_receptor"/>
    <property type="match status" value="1"/>
</dbReference>
<evidence type="ECO:0000256" key="3">
    <source>
        <dbReference type="ARBA" id="ARBA00022448"/>
    </source>
</evidence>
<evidence type="ECO:0000256" key="10">
    <source>
        <dbReference type="ARBA" id="ARBA00023170"/>
    </source>
</evidence>
<evidence type="ECO:0000256" key="7">
    <source>
        <dbReference type="ARBA" id="ARBA00023018"/>
    </source>
</evidence>
<evidence type="ECO:0000256" key="19">
    <source>
        <dbReference type="SAM" id="Phobius"/>
    </source>
</evidence>
<feature type="binding site" evidence="16">
    <location>
        <position position="569"/>
    </location>
    <ligand>
        <name>L-glutamate</name>
        <dbReference type="ChEBI" id="CHEBI:29985"/>
    </ligand>
</feature>
<dbReference type="Gene3D" id="1.10.287.70">
    <property type="match status" value="1"/>
</dbReference>
<dbReference type="Pfam" id="PF10613">
    <property type="entry name" value="Lig_chan-Glu_bd"/>
    <property type="match status" value="1"/>
</dbReference>
<evidence type="ECO:0000256" key="12">
    <source>
        <dbReference type="ARBA" id="ARBA00023257"/>
    </source>
</evidence>
<evidence type="ECO:0000256" key="9">
    <source>
        <dbReference type="ARBA" id="ARBA00023136"/>
    </source>
</evidence>
<protein>
    <recommendedName>
        <fullName evidence="25">Glutamate receptor ionotropic, NMDA 2B</fullName>
    </recommendedName>
</protein>
<feature type="transmembrane region" description="Helical" evidence="19">
    <location>
        <begin position="609"/>
        <end position="630"/>
    </location>
</feature>
<keyword evidence="11" id="KW-0325">Glycoprotein</keyword>
<keyword evidence="5 19" id="KW-0812">Transmembrane</keyword>
<dbReference type="GO" id="GO:0038023">
    <property type="term" value="F:signaling receptor activity"/>
    <property type="evidence" value="ECO:0007669"/>
    <property type="project" value="InterPro"/>
</dbReference>
<evidence type="ECO:0000256" key="1">
    <source>
        <dbReference type="ARBA" id="ARBA00004651"/>
    </source>
</evidence>
<dbReference type="GO" id="GO:0015276">
    <property type="term" value="F:ligand-gated monoatomic ion channel activity"/>
    <property type="evidence" value="ECO:0007669"/>
    <property type="project" value="InterPro"/>
</dbReference>